<keyword evidence="2" id="KW-0813">Transport</keyword>
<feature type="transmembrane region" description="Helical" evidence="6">
    <location>
        <begin position="95"/>
        <end position="113"/>
    </location>
</feature>
<gene>
    <name evidence="7" type="ordered locus">Fraau_3178</name>
</gene>
<evidence type="ECO:0000256" key="4">
    <source>
        <dbReference type="ARBA" id="ARBA00022989"/>
    </source>
</evidence>
<evidence type="ECO:0000256" key="5">
    <source>
        <dbReference type="ARBA" id="ARBA00023136"/>
    </source>
</evidence>
<evidence type="ECO:0000313" key="8">
    <source>
        <dbReference type="Proteomes" id="UP000005234"/>
    </source>
</evidence>
<feature type="transmembrane region" description="Helical" evidence="6">
    <location>
        <begin position="32"/>
        <end position="52"/>
    </location>
</feature>
<feature type="transmembrane region" description="Helical" evidence="6">
    <location>
        <begin position="256"/>
        <end position="275"/>
    </location>
</feature>
<feature type="transmembrane region" description="Helical" evidence="6">
    <location>
        <begin position="296"/>
        <end position="320"/>
    </location>
</feature>
<feature type="transmembrane region" description="Helical" evidence="6">
    <location>
        <begin position="119"/>
        <end position="148"/>
    </location>
</feature>
<feature type="transmembrane region" description="Helical" evidence="6">
    <location>
        <begin position="215"/>
        <end position="236"/>
    </location>
</feature>
<dbReference type="KEGG" id="fau:Fraau_3178"/>
<reference evidence="7" key="1">
    <citation type="submission" date="2012-02" db="EMBL/GenBank/DDBJ databases">
        <title>The complete genome of Frateuria aurantia DSM 6220.</title>
        <authorList>
            <consortium name="US DOE Joint Genome Institute (JGI-PGF)"/>
            <person name="Lucas S."/>
            <person name="Copeland A."/>
            <person name="Lapidus A."/>
            <person name="Glavina del Rio T."/>
            <person name="Dalin E."/>
            <person name="Tice H."/>
            <person name="Bruce D."/>
            <person name="Goodwin L."/>
            <person name="Pitluck S."/>
            <person name="Peters L."/>
            <person name="Ovchinnikova G."/>
            <person name="Teshima H."/>
            <person name="Kyrpides N."/>
            <person name="Mavromatis K."/>
            <person name="Ivanova N."/>
            <person name="Brettin T."/>
            <person name="Detter J.C."/>
            <person name="Han C."/>
            <person name="Larimer F."/>
            <person name="Land M."/>
            <person name="Hauser L."/>
            <person name="Markowitz V."/>
            <person name="Cheng J.-F."/>
            <person name="Hugenholtz P."/>
            <person name="Woyke T."/>
            <person name="Wu D."/>
            <person name="Brambilla E."/>
            <person name="Klenk H.-P."/>
            <person name="Eisen J.A."/>
        </authorList>
    </citation>
    <scope>NUCLEOTIDE SEQUENCE</scope>
    <source>
        <strain evidence="7">DSM 6220</strain>
    </source>
</reference>
<feature type="transmembrane region" description="Helical" evidence="6">
    <location>
        <begin position="449"/>
        <end position="472"/>
    </location>
</feature>
<keyword evidence="4 6" id="KW-1133">Transmembrane helix</keyword>
<evidence type="ECO:0000256" key="3">
    <source>
        <dbReference type="ARBA" id="ARBA00022692"/>
    </source>
</evidence>
<dbReference type="HOGENOM" id="CLU_007946_15_7_6"/>
<evidence type="ECO:0000256" key="6">
    <source>
        <dbReference type="SAM" id="Phobius"/>
    </source>
</evidence>
<comment type="subcellular location">
    <subcellularLocation>
        <location evidence="1">Membrane</location>
        <topology evidence="1">Multi-pass membrane protein</topology>
    </subcellularLocation>
</comment>
<name>H8L193_FRAAD</name>
<evidence type="ECO:0000256" key="2">
    <source>
        <dbReference type="ARBA" id="ARBA00022448"/>
    </source>
</evidence>
<dbReference type="PANTHER" id="PTHR43243:SF4">
    <property type="entry name" value="CATIONIC AMINO ACID TRANSPORTER 4"/>
    <property type="match status" value="1"/>
</dbReference>
<dbReference type="PIRSF" id="PIRSF006060">
    <property type="entry name" value="AA_transporter"/>
    <property type="match status" value="1"/>
</dbReference>
<dbReference type="Gene3D" id="1.20.1740.10">
    <property type="entry name" value="Amino acid/polyamine transporter I"/>
    <property type="match status" value="1"/>
</dbReference>
<accession>H8L193</accession>
<feature type="transmembrane region" description="Helical" evidence="6">
    <location>
        <begin position="390"/>
        <end position="411"/>
    </location>
</feature>
<evidence type="ECO:0000256" key="1">
    <source>
        <dbReference type="ARBA" id="ARBA00004141"/>
    </source>
</evidence>
<evidence type="ECO:0000313" key="7">
    <source>
        <dbReference type="EMBL" id="AFC87501.1"/>
    </source>
</evidence>
<dbReference type="STRING" id="767434.Fraau_3178"/>
<feature type="transmembrane region" description="Helical" evidence="6">
    <location>
        <begin position="417"/>
        <end position="437"/>
    </location>
</feature>
<dbReference type="Proteomes" id="UP000005234">
    <property type="component" value="Chromosome"/>
</dbReference>
<dbReference type="GO" id="GO:0016020">
    <property type="term" value="C:membrane"/>
    <property type="evidence" value="ECO:0007669"/>
    <property type="project" value="UniProtKB-SubCell"/>
</dbReference>
<keyword evidence="3 6" id="KW-0812">Transmembrane</keyword>
<dbReference type="AlphaFoldDB" id="H8L193"/>
<organism evidence="7 8">
    <name type="scientific">Frateuria aurantia (strain ATCC 33424 / DSM 6220 / KCTC 2777 / LMG 1558 / NBRC 3245 / NCIMB 13370)</name>
    <name type="common">Acetobacter aurantius</name>
    <dbReference type="NCBI Taxonomy" id="767434"/>
    <lineage>
        <taxon>Bacteria</taxon>
        <taxon>Pseudomonadati</taxon>
        <taxon>Pseudomonadota</taxon>
        <taxon>Gammaproteobacteria</taxon>
        <taxon>Lysobacterales</taxon>
        <taxon>Rhodanobacteraceae</taxon>
        <taxon>Frateuria</taxon>
    </lineage>
</organism>
<dbReference type="RefSeq" id="WP_014404503.1">
    <property type="nucleotide sequence ID" value="NC_017033.1"/>
</dbReference>
<dbReference type="PANTHER" id="PTHR43243">
    <property type="entry name" value="INNER MEMBRANE TRANSPORTER YGJI-RELATED"/>
    <property type="match status" value="1"/>
</dbReference>
<proteinExistence type="predicted"/>
<dbReference type="Pfam" id="PF13520">
    <property type="entry name" value="AA_permease_2"/>
    <property type="match status" value="1"/>
</dbReference>
<dbReference type="eggNOG" id="COG0531">
    <property type="taxonomic scope" value="Bacteria"/>
</dbReference>
<feature type="transmembrane region" description="Helical" evidence="6">
    <location>
        <begin position="64"/>
        <end position="83"/>
    </location>
</feature>
<dbReference type="GO" id="GO:0015171">
    <property type="term" value="F:amino acid transmembrane transporter activity"/>
    <property type="evidence" value="ECO:0007669"/>
    <property type="project" value="TreeGrafter"/>
</dbReference>
<sequence length="505" mass="53214">MTKTAKIWRRKSVAQLQADAASPGGFRRVLGLWQLTAIGVGGIIGVGIFVLAGQQAATNAGPAVALSFLLAGLGSACAALCYAEFAGMIPVTGSAYTYGYAVLGELVAWIIGWDLLLEYALVVAVVAIGWSGYVQVLLASVGIELPIWARRSMSDATMHYYLHQLLAGLGLSYSSGPPAPTDGYRFNVIAAAASIGVAGLLSLKTEWGARFNTVVVGIKLLAVLAVVGVGVFYIHPSNWHPFVPARITDAAGVGHFGWQGVLTGASVVFFAVFGYDTLTTAAEEARNPQRDLSRAVMLSLAVAMVLYIAVSLVLTGITSYSRLGGDASVSDAFRSIGLGWLATAIAAAAVVGVTSVLFAFMLGAARIGFAMGRDGLLPAWFSRLHPRFGTPARPTMLLGCFTGLVAGLLPISEVAELVNIGTLSAFVLVCGAVWLLRRRQPELVRGFRVPAMNLVAPLGMAFSVLLIAGLPWVTFERFLIWMGLGLLLYFGYGIRHSRLGQAEGD</sequence>
<dbReference type="EMBL" id="CP003350">
    <property type="protein sequence ID" value="AFC87501.1"/>
    <property type="molecule type" value="Genomic_DNA"/>
</dbReference>
<keyword evidence="5 6" id="KW-0472">Membrane</keyword>
<dbReference type="InterPro" id="IPR002293">
    <property type="entry name" value="AA/rel_permease1"/>
</dbReference>
<feature type="transmembrane region" description="Helical" evidence="6">
    <location>
        <begin position="340"/>
        <end position="369"/>
    </location>
</feature>
<keyword evidence="8" id="KW-1185">Reference proteome</keyword>
<feature type="transmembrane region" description="Helical" evidence="6">
    <location>
        <begin position="478"/>
        <end position="494"/>
    </location>
</feature>
<protein>
    <submittedName>
        <fullName evidence="7">Amino acid transporter</fullName>
    </submittedName>
</protein>
<dbReference type="OrthoDB" id="9804700at2"/>